<reference evidence="6" key="1">
    <citation type="journal article" date="2014" name="Genome Announc.">
        <title>Draft Genome Sequence of Marine Flavobacterium Jejuia pallidilutea Strain 11shimoA1 and Pigmentation Mutants.</title>
        <authorList>
            <person name="Takatani N."/>
            <person name="Nakanishi M."/>
            <person name="Meirelles P."/>
            <person name="Mino S."/>
            <person name="Suda W."/>
            <person name="Oshima K."/>
            <person name="Hattori M."/>
            <person name="Ohkuma M."/>
            <person name="Hosokawa M."/>
            <person name="Miyashita K."/>
            <person name="Thompson F.L."/>
            <person name="Niwa A."/>
            <person name="Sawabe T."/>
            <person name="Sawabe T."/>
        </authorList>
    </citation>
    <scope>NUCLEOTIDE SEQUENCE [LARGE SCALE GENOMIC DNA]</scope>
    <source>
        <strain evidence="6">JCM 19538</strain>
    </source>
</reference>
<dbReference type="EMBL" id="BBNS01000017">
    <property type="protein sequence ID" value="GAL71958.1"/>
    <property type="molecule type" value="Genomic_DNA"/>
</dbReference>
<dbReference type="AlphaFoldDB" id="A0A090W6X9"/>
<dbReference type="PANTHER" id="PTHR46320">
    <property type="entry name" value="GLYCEROPHOSPHODIESTER PHOSPHODIESTERASE 1"/>
    <property type="match status" value="1"/>
</dbReference>
<organism evidence="3 5">
    <name type="scientific">Jejuia pallidilutea</name>
    <dbReference type="NCBI Taxonomy" id="504487"/>
    <lineage>
        <taxon>Bacteria</taxon>
        <taxon>Pseudomonadati</taxon>
        <taxon>Bacteroidota</taxon>
        <taxon>Flavobacteriia</taxon>
        <taxon>Flavobacteriales</taxon>
        <taxon>Flavobacteriaceae</taxon>
        <taxon>Jejuia</taxon>
    </lineage>
</organism>
<dbReference type="GO" id="GO:0006644">
    <property type="term" value="P:phospholipid metabolic process"/>
    <property type="evidence" value="ECO:0007669"/>
    <property type="project" value="TreeGrafter"/>
</dbReference>
<dbReference type="GO" id="GO:0006580">
    <property type="term" value="P:ethanolamine metabolic process"/>
    <property type="evidence" value="ECO:0007669"/>
    <property type="project" value="TreeGrafter"/>
</dbReference>
<dbReference type="GO" id="GO:0070291">
    <property type="term" value="P:N-acylethanolamine metabolic process"/>
    <property type="evidence" value="ECO:0007669"/>
    <property type="project" value="TreeGrafter"/>
</dbReference>
<dbReference type="GO" id="GO:0008889">
    <property type="term" value="F:glycerophosphodiester phosphodiesterase activity"/>
    <property type="evidence" value="ECO:0007669"/>
    <property type="project" value="UniProtKB-EC"/>
</dbReference>
<evidence type="ECO:0000313" key="4">
    <source>
        <dbReference type="EMBL" id="GAL89607.1"/>
    </source>
</evidence>
<name>A0A090W6X9_9FLAO</name>
<dbReference type="InterPro" id="IPR030395">
    <property type="entry name" value="GP_PDE_dom"/>
</dbReference>
<keyword evidence="3" id="KW-0378">Hydrolase</keyword>
<protein>
    <submittedName>
        <fullName evidence="3">Glycerophosphoryl diester phosphodiesterase</fullName>
        <ecNumber evidence="3">3.1.4.46</ecNumber>
    </submittedName>
</protein>
<proteinExistence type="predicted"/>
<dbReference type="EMBL" id="BBNR01000020">
    <property type="protein sequence ID" value="GAL68487.1"/>
    <property type="molecule type" value="Genomic_DNA"/>
</dbReference>
<evidence type="ECO:0000313" key="6">
    <source>
        <dbReference type="Proteomes" id="UP000030184"/>
    </source>
</evidence>
<sequence>MAFSDNIFVFNIFHFKIMKKTILVFLIIFCFSCKNEKHKQDETIQVEKIRPSVLLETLKYTPGNKPMISVHRGGKGLKYYPENCLETLKYINDSIKAIFEVDVAQTKDSILVLMHDNTLDRTTTGEGNISNFTFKELQTFNLEDDFGNQTKFKIPLFKDVLEWAKANAVVLTIDIKRSVAVEDVVQSIRAVEAEDVSVIITYDLIQAERANAIAPELLLSVSARNNKEFEWLLHSGIPTENMIAFTGTRLSPDSLYTKIHSYGIKTMLGTLGNLDKRAETRGDSLYNVWVKKGIDVIATDRPFAVAKAINE</sequence>
<evidence type="ECO:0000313" key="2">
    <source>
        <dbReference type="EMBL" id="GAL68487.1"/>
    </source>
</evidence>
<dbReference type="SUPFAM" id="SSF51695">
    <property type="entry name" value="PLC-like phosphodiesterases"/>
    <property type="match status" value="1"/>
</dbReference>
<dbReference type="Proteomes" id="UP000029646">
    <property type="component" value="Unassembled WGS sequence"/>
</dbReference>
<dbReference type="PANTHER" id="PTHR46320:SF1">
    <property type="entry name" value="GLYCEROPHOSPHODIESTER PHOSPHODIESTERASE 1"/>
    <property type="match status" value="1"/>
</dbReference>
<evidence type="ECO:0000259" key="1">
    <source>
        <dbReference type="PROSITE" id="PS51704"/>
    </source>
</evidence>
<feature type="domain" description="GP-PDE" evidence="1">
    <location>
        <begin position="66"/>
        <end position="309"/>
    </location>
</feature>
<dbReference type="EC" id="3.1.4.46" evidence="3"/>
<comment type="caution">
    <text evidence="3">The sequence shown here is derived from an EMBL/GenBank/DDBJ whole genome shotgun (WGS) entry which is preliminary data.</text>
</comment>
<dbReference type="eggNOG" id="COG0584">
    <property type="taxonomic scope" value="Bacteria"/>
</dbReference>
<keyword evidence="6" id="KW-1185">Reference proteome</keyword>
<dbReference type="GO" id="GO:0005886">
    <property type="term" value="C:plasma membrane"/>
    <property type="evidence" value="ECO:0007669"/>
    <property type="project" value="TreeGrafter"/>
</dbReference>
<dbReference type="Gene3D" id="3.20.20.190">
    <property type="entry name" value="Phosphatidylinositol (PI) phosphodiesterase"/>
    <property type="match status" value="1"/>
</dbReference>
<evidence type="ECO:0000313" key="3">
    <source>
        <dbReference type="EMBL" id="GAL71958.1"/>
    </source>
</evidence>
<dbReference type="STRING" id="504487.JCM19538_589"/>
<dbReference type="Proteomes" id="UP000029641">
    <property type="component" value="Unassembled WGS sequence"/>
</dbReference>
<dbReference type="EMBL" id="BBNY01000015">
    <property type="protein sequence ID" value="GAL89607.1"/>
    <property type="molecule type" value="Genomic_DNA"/>
</dbReference>
<accession>A0A090W6X9</accession>
<dbReference type="PROSITE" id="PS51704">
    <property type="entry name" value="GP_PDE"/>
    <property type="match status" value="1"/>
</dbReference>
<dbReference type="Proteomes" id="UP000030184">
    <property type="component" value="Unassembled WGS sequence"/>
</dbReference>
<dbReference type="CDD" id="cd08566">
    <property type="entry name" value="GDPD_AtGDE_like"/>
    <property type="match status" value="1"/>
</dbReference>
<dbReference type="InterPro" id="IPR017946">
    <property type="entry name" value="PLC-like_Pdiesterase_TIM-brl"/>
</dbReference>
<gene>
    <name evidence="2" type="ORF">JCM19301_130</name>
    <name evidence="3" type="ORF">JCM19302_465</name>
    <name evidence="4" type="ORF">JCM19538_589</name>
</gene>
<evidence type="ECO:0000313" key="5">
    <source>
        <dbReference type="Proteomes" id="UP000029646"/>
    </source>
</evidence>
<dbReference type="Pfam" id="PF03009">
    <property type="entry name" value="GDPD"/>
    <property type="match status" value="1"/>
</dbReference>